<evidence type="ECO:0000256" key="1">
    <source>
        <dbReference type="SAM" id="MobiDB-lite"/>
    </source>
</evidence>
<gene>
    <name evidence="2" type="ORF">OLC1_LOCUS16794</name>
</gene>
<feature type="region of interest" description="Disordered" evidence="1">
    <location>
        <begin position="1"/>
        <end position="32"/>
    </location>
</feature>
<evidence type="ECO:0000313" key="2">
    <source>
        <dbReference type="EMBL" id="CAI9108777.1"/>
    </source>
</evidence>
<feature type="compositionally biased region" description="Polar residues" evidence="1">
    <location>
        <begin position="263"/>
        <end position="274"/>
    </location>
</feature>
<proteinExistence type="predicted"/>
<dbReference type="Proteomes" id="UP001161247">
    <property type="component" value="Chromosome 6"/>
</dbReference>
<dbReference type="EMBL" id="OX459123">
    <property type="protein sequence ID" value="CAI9108777.1"/>
    <property type="molecule type" value="Genomic_DNA"/>
</dbReference>
<keyword evidence="3" id="KW-1185">Reference proteome</keyword>
<protein>
    <submittedName>
        <fullName evidence="2">OLC1v1008460C1</fullName>
    </submittedName>
</protein>
<name>A0AAV1DLQ6_OLDCO</name>
<dbReference type="AlphaFoldDB" id="A0AAV1DLQ6"/>
<evidence type="ECO:0000313" key="3">
    <source>
        <dbReference type="Proteomes" id="UP001161247"/>
    </source>
</evidence>
<reference evidence="2" key="1">
    <citation type="submission" date="2023-03" db="EMBL/GenBank/DDBJ databases">
        <authorList>
            <person name="Julca I."/>
        </authorList>
    </citation>
    <scope>NUCLEOTIDE SEQUENCE</scope>
</reference>
<accession>A0AAV1DLQ6</accession>
<organism evidence="2 3">
    <name type="scientific">Oldenlandia corymbosa var. corymbosa</name>
    <dbReference type="NCBI Taxonomy" id="529605"/>
    <lineage>
        <taxon>Eukaryota</taxon>
        <taxon>Viridiplantae</taxon>
        <taxon>Streptophyta</taxon>
        <taxon>Embryophyta</taxon>
        <taxon>Tracheophyta</taxon>
        <taxon>Spermatophyta</taxon>
        <taxon>Magnoliopsida</taxon>
        <taxon>eudicotyledons</taxon>
        <taxon>Gunneridae</taxon>
        <taxon>Pentapetalae</taxon>
        <taxon>asterids</taxon>
        <taxon>lamiids</taxon>
        <taxon>Gentianales</taxon>
        <taxon>Rubiaceae</taxon>
        <taxon>Rubioideae</taxon>
        <taxon>Spermacoceae</taxon>
        <taxon>Hedyotis-Oldenlandia complex</taxon>
        <taxon>Oldenlandia</taxon>
    </lineage>
</organism>
<sequence>MSSNNAGSRLYGDEDPFPIVNSDEEESTMVVAGTKKKMKRLMKISEREKKKKADVLFLKSTAQEENTMPPEMEKTSAPLTAERAATPQIEVNPSTNVPIVDKGKGPLEEEATIMPSKGGPTVAFHTFGDPPTIKCPLLKEFVAQLTATDSVRLVSGMAAAIEEVNLAATEYSAHRVAVAGLRGLAEIDPSRPNVKLPLWEALCDALVKMGSPEDMAVFPGDPAVVLSKGPRDEEPIPEVSDEYIGIELEEEDDEASGKDVSDAGNSGQKNTGEVSLSHPKDGSAGQDADSWSVHRIHLMILSEEQSREYPLYSMISEIMRSHADVHSIETVLNLEADLLDAMRVRNVKVNQHLIKEIKELRAEIQRRDCQKDKDFSDSLTFETDIHDELVALEKENARLKQGKQITVLPWFLEKHKVLARVQHMISIRMRRFILAMDMLKERTCEAKLLMKYISKLQNLLLDHSVDFLPFEKLEELTDPRTRSS</sequence>
<feature type="region of interest" description="Disordered" evidence="1">
    <location>
        <begin position="250"/>
        <end position="288"/>
    </location>
</feature>